<accession>A0A6A5TTV4</accession>
<feature type="signal peptide" evidence="1">
    <location>
        <begin position="1"/>
        <end position="21"/>
    </location>
</feature>
<gene>
    <name evidence="2" type="ORF">CC80DRAFT_81283</name>
</gene>
<evidence type="ECO:0000313" key="3">
    <source>
        <dbReference type="Proteomes" id="UP000800035"/>
    </source>
</evidence>
<dbReference type="Proteomes" id="UP000800035">
    <property type="component" value="Unassembled WGS sequence"/>
</dbReference>
<name>A0A6A5TTV4_9PLEO</name>
<dbReference type="EMBL" id="ML976993">
    <property type="protein sequence ID" value="KAF1955858.1"/>
    <property type="molecule type" value="Genomic_DNA"/>
</dbReference>
<evidence type="ECO:0000256" key="1">
    <source>
        <dbReference type="SAM" id="SignalP"/>
    </source>
</evidence>
<sequence length="130" mass="14446">MELRLLPIFSLFALRVVTAQGLPQMCYIDANQLAPDFIIPCWTSYSTPHYSCCMVGDKCLHQNACYNLSTGITYEYGCTDPSYKDDNCPSKCNLDRKKSNWAGLLFCDGTNGTPKDTWVGPQVIDDDVAG</sequence>
<keyword evidence="1" id="KW-0732">Signal</keyword>
<evidence type="ECO:0000313" key="2">
    <source>
        <dbReference type="EMBL" id="KAF1955858.1"/>
    </source>
</evidence>
<protein>
    <recommendedName>
        <fullName evidence="4">Endo-1,3(4)-beta-glucanase 1 carbohydrate binding domain-containing protein</fullName>
    </recommendedName>
</protein>
<organism evidence="2 3">
    <name type="scientific">Byssothecium circinans</name>
    <dbReference type="NCBI Taxonomy" id="147558"/>
    <lineage>
        <taxon>Eukaryota</taxon>
        <taxon>Fungi</taxon>
        <taxon>Dikarya</taxon>
        <taxon>Ascomycota</taxon>
        <taxon>Pezizomycotina</taxon>
        <taxon>Dothideomycetes</taxon>
        <taxon>Pleosporomycetidae</taxon>
        <taxon>Pleosporales</taxon>
        <taxon>Massarineae</taxon>
        <taxon>Massarinaceae</taxon>
        <taxon>Byssothecium</taxon>
    </lineage>
</organism>
<proteinExistence type="predicted"/>
<dbReference type="AlphaFoldDB" id="A0A6A5TTV4"/>
<keyword evidence="3" id="KW-1185">Reference proteome</keyword>
<dbReference type="OrthoDB" id="4148662at2759"/>
<evidence type="ECO:0008006" key="4">
    <source>
        <dbReference type="Google" id="ProtNLM"/>
    </source>
</evidence>
<reference evidence="2" key="1">
    <citation type="journal article" date="2020" name="Stud. Mycol.">
        <title>101 Dothideomycetes genomes: a test case for predicting lifestyles and emergence of pathogens.</title>
        <authorList>
            <person name="Haridas S."/>
            <person name="Albert R."/>
            <person name="Binder M."/>
            <person name="Bloem J."/>
            <person name="Labutti K."/>
            <person name="Salamov A."/>
            <person name="Andreopoulos B."/>
            <person name="Baker S."/>
            <person name="Barry K."/>
            <person name="Bills G."/>
            <person name="Bluhm B."/>
            <person name="Cannon C."/>
            <person name="Castanera R."/>
            <person name="Culley D."/>
            <person name="Daum C."/>
            <person name="Ezra D."/>
            <person name="Gonzalez J."/>
            <person name="Henrissat B."/>
            <person name="Kuo A."/>
            <person name="Liang C."/>
            <person name="Lipzen A."/>
            <person name="Lutzoni F."/>
            <person name="Magnuson J."/>
            <person name="Mondo S."/>
            <person name="Nolan M."/>
            <person name="Ohm R."/>
            <person name="Pangilinan J."/>
            <person name="Park H.-J."/>
            <person name="Ramirez L."/>
            <person name="Alfaro M."/>
            <person name="Sun H."/>
            <person name="Tritt A."/>
            <person name="Yoshinaga Y."/>
            <person name="Zwiers L.-H."/>
            <person name="Turgeon B."/>
            <person name="Goodwin S."/>
            <person name="Spatafora J."/>
            <person name="Crous P."/>
            <person name="Grigoriev I."/>
        </authorList>
    </citation>
    <scope>NUCLEOTIDE SEQUENCE</scope>
    <source>
        <strain evidence="2">CBS 675.92</strain>
    </source>
</reference>
<feature type="chain" id="PRO_5025501171" description="Endo-1,3(4)-beta-glucanase 1 carbohydrate binding domain-containing protein" evidence="1">
    <location>
        <begin position="22"/>
        <end position="130"/>
    </location>
</feature>